<dbReference type="Pfam" id="PF02872">
    <property type="entry name" value="5_nucleotid_C"/>
    <property type="match status" value="1"/>
</dbReference>
<dbReference type="PANTHER" id="PTHR11575:SF6">
    <property type="entry name" value="2',3'-CYCLIC-NUCLEOTIDE 2'-PHOSPHODIESTERASE_3'-NUCLEOTIDASE"/>
    <property type="match status" value="1"/>
</dbReference>
<evidence type="ECO:0008006" key="7">
    <source>
        <dbReference type="Google" id="ProtNLM"/>
    </source>
</evidence>
<dbReference type="GO" id="GO:0000166">
    <property type="term" value="F:nucleotide binding"/>
    <property type="evidence" value="ECO:0007669"/>
    <property type="project" value="UniProtKB-KW"/>
</dbReference>
<dbReference type="GO" id="GO:0016788">
    <property type="term" value="F:hydrolase activity, acting on ester bonds"/>
    <property type="evidence" value="ECO:0007669"/>
    <property type="project" value="InterPro"/>
</dbReference>
<comment type="caution">
    <text evidence="5">The sequence shown here is derived from an EMBL/GenBank/DDBJ whole genome shotgun (WGS) entry which is preliminary data.</text>
</comment>
<accession>A0A4R5NSP4</accession>
<proteinExistence type="inferred from homology"/>
<reference evidence="5 6" key="1">
    <citation type="journal article" date="2019" name="Appl. Microbiol. Biotechnol.">
        <title>Uncovering carbohydrate metabolism through a genotype-phenotype association study of 56 lactic acid bacteria genomes.</title>
        <authorList>
            <person name="Buron-Moles G."/>
            <person name="Chailyan A."/>
            <person name="Dolejs I."/>
            <person name="Forster J."/>
            <person name="Miks M.H."/>
        </authorList>
    </citation>
    <scope>NUCLEOTIDE SEQUENCE [LARGE SCALE GENOMIC DNA]</scope>
    <source>
        <strain evidence="5 6">ATCC 49373</strain>
    </source>
</reference>
<dbReference type="STRING" id="1122149.FD44_GL001352"/>
<dbReference type="Gene3D" id="3.90.780.10">
    <property type="entry name" value="5'-Nucleotidase, C-terminal domain"/>
    <property type="match status" value="1"/>
</dbReference>
<evidence type="ECO:0000256" key="2">
    <source>
        <dbReference type="RuleBase" id="RU362119"/>
    </source>
</evidence>
<organism evidence="5 6">
    <name type="scientific">Secundilactobacillus malefermentans</name>
    <dbReference type="NCBI Taxonomy" id="176292"/>
    <lineage>
        <taxon>Bacteria</taxon>
        <taxon>Bacillati</taxon>
        <taxon>Bacillota</taxon>
        <taxon>Bacilli</taxon>
        <taxon>Lactobacillales</taxon>
        <taxon>Lactobacillaceae</taxon>
        <taxon>Secundilactobacillus</taxon>
    </lineage>
</organism>
<evidence type="ECO:0000313" key="6">
    <source>
        <dbReference type="Proteomes" id="UP000294854"/>
    </source>
</evidence>
<evidence type="ECO:0000259" key="3">
    <source>
        <dbReference type="Pfam" id="PF00149"/>
    </source>
</evidence>
<dbReference type="PROSITE" id="PS00786">
    <property type="entry name" value="5_NUCLEOTIDASE_2"/>
    <property type="match status" value="1"/>
</dbReference>
<dbReference type="InterPro" id="IPR029052">
    <property type="entry name" value="Metallo-depent_PP-like"/>
</dbReference>
<dbReference type="SUPFAM" id="SSF55816">
    <property type="entry name" value="5'-nucleotidase (syn. UDP-sugar hydrolase), C-terminal domain"/>
    <property type="match status" value="1"/>
</dbReference>
<evidence type="ECO:0000259" key="4">
    <source>
        <dbReference type="Pfam" id="PF02872"/>
    </source>
</evidence>
<feature type="domain" description="5'-Nucleotidase C-terminal" evidence="4">
    <location>
        <begin position="324"/>
        <end position="482"/>
    </location>
</feature>
<evidence type="ECO:0000313" key="5">
    <source>
        <dbReference type="EMBL" id="TDG80068.1"/>
    </source>
</evidence>
<keyword evidence="6" id="KW-1185">Reference proteome</keyword>
<dbReference type="Proteomes" id="UP000294854">
    <property type="component" value="Unassembled WGS sequence"/>
</dbReference>
<keyword evidence="2" id="KW-0547">Nucleotide-binding</keyword>
<dbReference type="InterPro" id="IPR006179">
    <property type="entry name" value="5_nucleotidase/apyrase"/>
</dbReference>
<dbReference type="GO" id="GO:0030288">
    <property type="term" value="C:outer membrane-bounded periplasmic space"/>
    <property type="evidence" value="ECO:0007669"/>
    <property type="project" value="TreeGrafter"/>
</dbReference>
<comment type="similarity">
    <text evidence="2">Belongs to the 5'-nucleotidase family.</text>
</comment>
<dbReference type="InterPro" id="IPR036907">
    <property type="entry name" value="5'-Nucleotdase_C_sf"/>
</dbReference>
<dbReference type="PANTHER" id="PTHR11575">
    <property type="entry name" value="5'-NUCLEOTIDASE-RELATED"/>
    <property type="match status" value="1"/>
</dbReference>
<name>A0A4R5NSP4_9LACO</name>
<dbReference type="OrthoDB" id="9801679at2"/>
<dbReference type="GO" id="GO:0046872">
    <property type="term" value="F:metal ion binding"/>
    <property type="evidence" value="ECO:0007669"/>
    <property type="project" value="InterPro"/>
</dbReference>
<dbReference type="PRINTS" id="PR01607">
    <property type="entry name" value="APYRASEFAMLY"/>
</dbReference>
<dbReference type="GO" id="GO:0009166">
    <property type="term" value="P:nucleotide catabolic process"/>
    <property type="evidence" value="ECO:0007669"/>
    <property type="project" value="InterPro"/>
</dbReference>
<feature type="domain" description="Calcineurin-like phosphoesterase" evidence="3">
    <location>
        <begin position="4"/>
        <end position="236"/>
    </location>
</feature>
<keyword evidence="2" id="KW-0378">Hydrolase</keyword>
<dbReference type="Pfam" id="PF00149">
    <property type="entry name" value="Metallophos"/>
    <property type="match status" value="1"/>
</dbReference>
<dbReference type="InterPro" id="IPR004843">
    <property type="entry name" value="Calcineurin-like_PHP"/>
</dbReference>
<dbReference type="EMBL" id="PUFO01000013">
    <property type="protein sequence ID" value="TDG80068.1"/>
    <property type="molecule type" value="Genomic_DNA"/>
</dbReference>
<gene>
    <name evidence="5" type="ORF">C5L31_000440</name>
</gene>
<sequence length="519" mass="58284">MELTILSTSDIHGYVFPTNYVKQGSLLPFGLARVATIMKEERQKANGPVITIDDGDFLEGSPLAYYVAQVQPVHNPQWLMDAYNQIGYDCGVLGNHEFNYGKHYLKLAINESDRHFVNANVLNADGQAALGQPFRIINRNGLKVAILGLTTQTVAQWERQDNIEGLHFQSAVETARYFVPFLHQLADVVVVAYHGGFERDLNTGKPTEKNPGENEAYQLLKDIKGIDALITGHQHRHIAAKVFGTPVTQPGFRGDAIGKITLQIEKKDDRFVVEDSQAELVYTKEAPLNKAIMESTASLDREVDSWLEQPLGKIDGSLTVTDPFQARITESAYIEFIQRVQMATMGVDISATALFNNEGAGFENPITMRNIMTNYVYPDGLAVVQVTGKELKEALERSARYFVLDNDGEIAVNPSFVFPKHRQYNYDMYEGVNYEIRVSEPVGNRIQNLTYHDQPVKDDEPLKIVLNHYRAGGGGHYDMFSEDKIIAENKTSMSQIIADYLREHPLIKADVNHNFKVIK</sequence>
<dbReference type="SUPFAM" id="SSF56300">
    <property type="entry name" value="Metallo-dependent phosphatases"/>
    <property type="match status" value="1"/>
</dbReference>
<dbReference type="InterPro" id="IPR006146">
    <property type="entry name" value="5'-Nucleotdase_CS"/>
</dbReference>
<dbReference type="Gene3D" id="3.60.21.10">
    <property type="match status" value="1"/>
</dbReference>
<evidence type="ECO:0000256" key="1">
    <source>
        <dbReference type="ARBA" id="ARBA00022729"/>
    </source>
</evidence>
<keyword evidence="1" id="KW-0732">Signal</keyword>
<dbReference type="RefSeq" id="WP_010620417.1">
    <property type="nucleotide sequence ID" value="NZ_PUFO01000013.1"/>
</dbReference>
<dbReference type="AlphaFoldDB" id="A0A4R5NSP4"/>
<protein>
    <recommendedName>
        <fullName evidence="7">2',3'-cyclic-nucleotide 2'-phosphodiesterase</fullName>
    </recommendedName>
</protein>
<dbReference type="InterPro" id="IPR008334">
    <property type="entry name" value="5'-Nucleotdase_C"/>
</dbReference>